<dbReference type="InterPro" id="IPR013399">
    <property type="entry name" value="CRISPR-assoc_prot_Csy3"/>
</dbReference>
<dbReference type="NCBIfam" id="TIGR02566">
    <property type="entry name" value="cas_Csy3"/>
    <property type="match status" value="1"/>
</dbReference>
<dbReference type="AlphaFoldDB" id="A9KEN8"/>
<evidence type="ECO:0000313" key="1">
    <source>
        <dbReference type="EMBL" id="ABS77636.2"/>
    </source>
</evidence>
<dbReference type="HOGENOM" id="CLU_063672_0_0_6"/>
<dbReference type="CDD" id="cd09677">
    <property type="entry name" value="Csy3_I-F"/>
    <property type="match status" value="1"/>
</dbReference>
<accession>A9KEN8</accession>
<name>A9KEN8_COXBN</name>
<organism evidence="1 2">
    <name type="scientific">Coxiella burnetii (strain Dugway 5J108-111)</name>
    <dbReference type="NCBI Taxonomy" id="434922"/>
    <lineage>
        <taxon>Bacteria</taxon>
        <taxon>Pseudomonadati</taxon>
        <taxon>Pseudomonadota</taxon>
        <taxon>Gammaproteobacteria</taxon>
        <taxon>Legionellales</taxon>
        <taxon>Coxiellaceae</taxon>
        <taxon>Coxiella</taxon>
    </lineage>
</organism>
<sequence length="369" mass="41573">MTNLVNLKLRRTTMAKKENIDIASVLSFEKKLIPSDGYMFGTSWDKKSEVTPLKLREKAVRGTISNRFNKNDSKTFLDDPMKLDADVERPNLQRVDACALDQNQDTLKLCFTLKVLGGITNPSACNNALFKQSYKAAAKIYIDTHGFTELATRYAENLANARFLWRNRFGAERIEVRVNASNKTVSQKWAFDATKFNLHTFDSSDTSVKELGALIANALSSEDDYLLLDVNCYVQVGSSQEVYPSEELVLDKSSSDKKGKKTKILYAVNDIAAMHSQKIGNAIRTIDTWYPDFTNQEQTAGPIAIEPYGAVTNLGRAYRTPKDKQDFYTFFDAWARGEQLARIEDEHYVMAVLVRGGVFGKSDKKESDK</sequence>
<dbReference type="KEGG" id="cbd:CBUD_1946"/>
<reference evidence="1 2" key="1">
    <citation type="journal article" date="2009" name="Infect. Immun.">
        <title>Comparative genomics reveal extensive transposon-mediated genomic plasticity and diversity among potential effector proteins within the genus Coxiella.</title>
        <authorList>
            <person name="Beare P.A."/>
            <person name="Unsworth N."/>
            <person name="Andoh M."/>
            <person name="Voth D.E."/>
            <person name="Omsland A."/>
            <person name="Gilk S.D."/>
            <person name="Williams K.P."/>
            <person name="Sobral B.W."/>
            <person name="Kupko J.J.III."/>
            <person name="Porcella S.F."/>
            <person name="Samuel J.E."/>
            <person name="Heinzen R.A."/>
        </authorList>
    </citation>
    <scope>NUCLEOTIDE SEQUENCE [LARGE SCALE GENOMIC DNA]</scope>
    <source>
        <strain evidence="1 2">Dugway 5J108-111</strain>
    </source>
</reference>
<dbReference type="Proteomes" id="UP000008555">
    <property type="component" value="Chromosome"/>
</dbReference>
<protein>
    <submittedName>
        <fullName evidence="1">Hypothetical cytosolic protein</fullName>
    </submittedName>
</protein>
<dbReference type="Pfam" id="PF09615">
    <property type="entry name" value="Cas_Csy3"/>
    <property type="match status" value="1"/>
</dbReference>
<gene>
    <name evidence="1" type="primary">csy3_2</name>
    <name evidence="1" type="ordered locus">CBUD_1946</name>
</gene>
<dbReference type="EMBL" id="CP000733">
    <property type="protein sequence ID" value="ABS77636.2"/>
    <property type="molecule type" value="Genomic_DNA"/>
</dbReference>
<proteinExistence type="predicted"/>
<evidence type="ECO:0000313" key="2">
    <source>
        <dbReference type="Proteomes" id="UP000008555"/>
    </source>
</evidence>